<dbReference type="EMBL" id="JBBPBM010000097">
    <property type="protein sequence ID" value="KAK8508719.1"/>
    <property type="molecule type" value="Genomic_DNA"/>
</dbReference>
<evidence type="ECO:0000256" key="1">
    <source>
        <dbReference type="SAM" id="MobiDB-lite"/>
    </source>
</evidence>
<dbReference type="Proteomes" id="UP001472677">
    <property type="component" value="Unassembled WGS sequence"/>
</dbReference>
<feature type="compositionally biased region" description="Basic and acidic residues" evidence="1">
    <location>
        <begin position="114"/>
        <end position="127"/>
    </location>
</feature>
<gene>
    <name evidence="2" type="ORF">V6N12_034825</name>
</gene>
<evidence type="ECO:0000313" key="3">
    <source>
        <dbReference type="Proteomes" id="UP001472677"/>
    </source>
</evidence>
<comment type="caution">
    <text evidence="2">The sequence shown here is derived from an EMBL/GenBank/DDBJ whole genome shotgun (WGS) entry which is preliminary data.</text>
</comment>
<accession>A0ABR2BPC6</accession>
<organism evidence="2 3">
    <name type="scientific">Hibiscus sabdariffa</name>
    <name type="common">roselle</name>
    <dbReference type="NCBI Taxonomy" id="183260"/>
    <lineage>
        <taxon>Eukaryota</taxon>
        <taxon>Viridiplantae</taxon>
        <taxon>Streptophyta</taxon>
        <taxon>Embryophyta</taxon>
        <taxon>Tracheophyta</taxon>
        <taxon>Spermatophyta</taxon>
        <taxon>Magnoliopsida</taxon>
        <taxon>eudicotyledons</taxon>
        <taxon>Gunneridae</taxon>
        <taxon>Pentapetalae</taxon>
        <taxon>rosids</taxon>
        <taxon>malvids</taxon>
        <taxon>Malvales</taxon>
        <taxon>Malvaceae</taxon>
        <taxon>Malvoideae</taxon>
        <taxon>Hibiscus</taxon>
    </lineage>
</organism>
<protein>
    <submittedName>
        <fullName evidence="2">Uncharacterized protein</fullName>
    </submittedName>
</protein>
<feature type="region of interest" description="Disordered" evidence="1">
    <location>
        <begin position="99"/>
        <end position="127"/>
    </location>
</feature>
<evidence type="ECO:0000313" key="2">
    <source>
        <dbReference type="EMBL" id="KAK8508719.1"/>
    </source>
</evidence>
<feature type="compositionally biased region" description="Low complexity" evidence="1">
    <location>
        <begin position="158"/>
        <end position="172"/>
    </location>
</feature>
<proteinExistence type="predicted"/>
<name>A0ABR2BPC6_9ROSI</name>
<sequence length="324" mass="34352">MVDRISVVHNGGNLKIVCLELDANYFAEANEPSAIRGAECSTNSGHSSGPKLKAISKMTIPVYGTGSYVGQCWSSLNKVNGCVSFAKFGNRLAYWKKKSSPGDRIGGANQKIPHRNEDGGSRDPPDKDCFPVRISEILSPEERAVAVHNPSKSTVRISHPSSASSSGPGDSAVAEKVDVNPLDACDDINSISLGNLNFSHENLECPETNRHIGVHELQGGTIQSGPGLDAGRKSWSEVVSGRAVGPDPVQGQRFAYSGEIERVAALRSLECASLDGPNPSNGHCIAEVLENVIPKKSGPSLIQESDQGFVGAPRSPMRLGNWGD</sequence>
<keyword evidence="3" id="KW-1185">Reference proteome</keyword>
<reference evidence="2 3" key="1">
    <citation type="journal article" date="2024" name="G3 (Bethesda)">
        <title>Genome assembly of Hibiscus sabdariffa L. provides insights into metabolisms of medicinal natural products.</title>
        <authorList>
            <person name="Kim T."/>
        </authorList>
    </citation>
    <scope>NUCLEOTIDE SEQUENCE [LARGE SCALE GENOMIC DNA]</scope>
    <source>
        <strain evidence="2">TK-2024</strain>
        <tissue evidence="2">Old leaves</tissue>
    </source>
</reference>
<feature type="region of interest" description="Disordered" evidence="1">
    <location>
        <begin position="147"/>
        <end position="173"/>
    </location>
</feature>